<comment type="caution">
    <text evidence="1">The sequence shown here is derived from an EMBL/GenBank/DDBJ whole genome shotgun (WGS) entry which is preliminary data.</text>
</comment>
<reference evidence="1 2" key="1">
    <citation type="journal article" date="2024" name="G3 (Bethesda)">
        <title>Genome assembly of Hibiscus sabdariffa L. provides insights into metabolisms of medicinal natural products.</title>
        <authorList>
            <person name="Kim T."/>
        </authorList>
    </citation>
    <scope>NUCLEOTIDE SEQUENCE [LARGE SCALE GENOMIC DNA]</scope>
    <source>
        <strain evidence="1">TK-2024</strain>
        <tissue evidence="1">Old leaves</tissue>
    </source>
</reference>
<accession>A0ABR2U1A0</accession>
<keyword evidence="2" id="KW-1185">Reference proteome</keyword>
<organism evidence="1 2">
    <name type="scientific">Hibiscus sabdariffa</name>
    <name type="common">roselle</name>
    <dbReference type="NCBI Taxonomy" id="183260"/>
    <lineage>
        <taxon>Eukaryota</taxon>
        <taxon>Viridiplantae</taxon>
        <taxon>Streptophyta</taxon>
        <taxon>Embryophyta</taxon>
        <taxon>Tracheophyta</taxon>
        <taxon>Spermatophyta</taxon>
        <taxon>Magnoliopsida</taxon>
        <taxon>eudicotyledons</taxon>
        <taxon>Gunneridae</taxon>
        <taxon>Pentapetalae</taxon>
        <taxon>rosids</taxon>
        <taxon>malvids</taxon>
        <taxon>Malvales</taxon>
        <taxon>Malvaceae</taxon>
        <taxon>Malvoideae</taxon>
        <taxon>Hibiscus</taxon>
    </lineage>
</organism>
<sequence length="60" mass="7048">MSKTLSASRDINRSNPFSVIIFLPEEEQNSNICYRPLLFCRITRFDVISETLVLVRRKDD</sequence>
<evidence type="ECO:0000313" key="2">
    <source>
        <dbReference type="Proteomes" id="UP001396334"/>
    </source>
</evidence>
<evidence type="ECO:0000313" key="1">
    <source>
        <dbReference type="EMBL" id="KAK9043424.1"/>
    </source>
</evidence>
<proteinExistence type="predicted"/>
<protein>
    <submittedName>
        <fullName evidence="1">Uncharacterized protein</fullName>
    </submittedName>
</protein>
<dbReference type="EMBL" id="JBBPBN010000003">
    <property type="protein sequence ID" value="KAK9043424.1"/>
    <property type="molecule type" value="Genomic_DNA"/>
</dbReference>
<gene>
    <name evidence="1" type="ORF">V6N11_071769</name>
</gene>
<dbReference type="Proteomes" id="UP001396334">
    <property type="component" value="Unassembled WGS sequence"/>
</dbReference>
<name>A0ABR2U1A0_9ROSI</name>